<dbReference type="Pfam" id="PF14534">
    <property type="entry name" value="DUF4440"/>
    <property type="match status" value="1"/>
</dbReference>
<dbReference type="Gene3D" id="3.10.450.50">
    <property type="match status" value="1"/>
</dbReference>
<evidence type="ECO:0000313" key="4">
    <source>
        <dbReference type="Proteomes" id="UP000030595"/>
    </source>
</evidence>
<feature type="signal peptide" evidence="1">
    <location>
        <begin position="1"/>
        <end position="16"/>
    </location>
</feature>
<accession>A0A0A3J2X3</accession>
<evidence type="ECO:0000259" key="2">
    <source>
        <dbReference type="Pfam" id="PF14534"/>
    </source>
</evidence>
<name>A0A0A3J2X3_9BACL</name>
<dbReference type="InterPro" id="IPR027843">
    <property type="entry name" value="DUF4440"/>
</dbReference>
<keyword evidence="1" id="KW-0732">Signal</keyword>
<sequence length="175" mass="19738">MMNKWFIALLAVFVLAACSNKEQDVNTKDTEQVIDNGTIGFEIMGDNIEEVTDIPEDEREAILKAFDEYIASFNSKDIDRYVNTLAKDPQGFTIEDDKAEAELAFEQYDITKTPSDVTIVKYSENEAQVYSNIVTDLTENATGTELSDEGRQVTVFVKEDGQWKVTSIYYIGNQS</sequence>
<gene>
    <name evidence="3" type="ORF">CD30_13510</name>
</gene>
<dbReference type="eggNOG" id="ENOG5032SG6">
    <property type="taxonomic scope" value="Bacteria"/>
</dbReference>
<comment type="caution">
    <text evidence="3">The sequence shown here is derived from an EMBL/GenBank/DDBJ whole genome shotgun (WGS) entry which is preliminary data.</text>
</comment>
<keyword evidence="4" id="KW-1185">Reference proteome</keyword>
<feature type="domain" description="DUF4440" evidence="2">
    <location>
        <begin position="62"/>
        <end position="165"/>
    </location>
</feature>
<proteinExistence type="predicted"/>
<dbReference type="SUPFAM" id="SSF54427">
    <property type="entry name" value="NTF2-like"/>
    <property type="match status" value="1"/>
</dbReference>
<reference evidence="3 4" key="1">
    <citation type="submission" date="2014-02" db="EMBL/GenBank/DDBJ databases">
        <title>Draft genome sequence of Lysinibacillus massiliensis CCUG 49529.</title>
        <authorList>
            <person name="Zhang F."/>
            <person name="Wang G."/>
            <person name="Zhang L."/>
        </authorList>
    </citation>
    <scope>NUCLEOTIDE SEQUENCE [LARGE SCALE GENOMIC DNA]</scope>
    <source>
        <strain evidence="3 4">CCUG 49529</strain>
    </source>
</reference>
<dbReference type="AlphaFoldDB" id="A0A0A3J2X3"/>
<organism evidence="3 4">
    <name type="scientific">Ureibacillus massiliensis 4400831 = CIP 108448 = CCUG 49529</name>
    <dbReference type="NCBI Taxonomy" id="1211035"/>
    <lineage>
        <taxon>Bacteria</taxon>
        <taxon>Bacillati</taxon>
        <taxon>Bacillota</taxon>
        <taxon>Bacilli</taxon>
        <taxon>Bacillales</taxon>
        <taxon>Caryophanaceae</taxon>
        <taxon>Ureibacillus</taxon>
    </lineage>
</organism>
<evidence type="ECO:0000256" key="1">
    <source>
        <dbReference type="SAM" id="SignalP"/>
    </source>
</evidence>
<evidence type="ECO:0000313" key="3">
    <source>
        <dbReference type="EMBL" id="KGR90075.1"/>
    </source>
</evidence>
<protein>
    <recommendedName>
        <fullName evidence="2">DUF4440 domain-containing protein</fullName>
    </recommendedName>
</protein>
<dbReference type="EMBL" id="JPVQ01000026">
    <property type="protein sequence ID" value="KGR90075.1"/>
    <property type="molecule type" value="Genomic_DNA"/>
</dbReference>
<dbReference type="InterPro" id="IPR032710">
    <property type="entry name" value="NTF2-like_dom_sf"/>
</dbReference>
<dbReference type="PROSITE" id="PS51257">
    <property type="entry name" value="PROKAR_LIPOPROTEIN"/>
    <property type="match status" value="1"/>
</dbReference>
<feature type="chain" id="PRO_5038772873" description="DUF4440 domain-containing protein" evidence="1">
    <location>
        <begin position="17"/>
        <end position="175"/>
    </location>
</feature>
<dbReference type="Proteomes" id="UP000030595">
    <property type="component" value="Unassembled WGS sequence"/>
</dbReference>